<dbReference type="PRINTS" id="PR00164">
    <property type="entry name" value="ABC2TRNSPORT"/>
</dbReference>
<dbReference type="EMBL" id="AQPF01000035">
    <property type="protein sequence ID" value="KAF0804252.1"/>
    <property type="molecule type" value="Genomic_DNA"/>
</dbReference>
<sequence>MSKPQIAHSKRRSDQLQPLPAERALEWGWEAMHEGLWREAVQRWATLRLVYPDQGPVWIQAGVAHHQLDEYECAAGLLEQARLRFPDNPNGWIRGALVAADGGMTESAVMLMEQARYRFPNDIDVWLTSAEVLFRAGERARAEALNAEVCRRFPKQAAGGCQYAEFAMRDHRWQEALSRWTRVRAQFPEHRQAFLRAAEAAERLGCASEAKKLRMGASFGADWVKSLEQTDQRDTQIRPPVRRNLRAFADLVVTKARLNLKAEANQNHLRYLWWIIDPLLYMAVFYLVFGLLLQRGGDNYVIYLLTGLVPFQWFAKTVQHAAATIIQGRGLMNLVRVSPLFFPLVAVAQNTGKQIPVFIMLVVLLFACGFYPTVHWLALVPVVAIQLMLMAAIGCLTAMIIPFLRDLLNLVPTGLQFILFCSGVFYTVDTIPEQWHSYFFANPMANLLHQYRLILMEHQWPDWGMTCWLALACMAGLVLVALVYRRLESVFPRVVIE</sequence>
<feature type="transmembrane region" description="Helical" evidence="11">
    <location>
        <begin position="378"/>
        <end position="400"/>
    </location>
</feature>
<protein>
    <recommendedName>
        <fullName evidence="11">Transport permease protein</fullName>
    </recommendedName>
</protein>
<organism evidence="13 14">
    <name type="scientific">Alcanivorax xiamenensis</name>
    <dbReference type="NCBI Taxonomy" id="1177156"/>
    <lineage>
        <taxon>Bacteria</taxon>
        <taxon>Pseudomonadati</taxon>
        <taxon>Pseudomonadota</taxon>
        <taxon>Gammaproteobacteria</taxon>
        <taxon>Oceanospirillales</taxon>
        <taxon>Alcanivoracaceae</taxon>
        <taxon>Alcanivorax</taxon>
    </lineage>
</organism>
<comment type="caution">
    <text evidence="13">The sequence shown here is derived from an EMBL/GenBank/DDBJ whole genome shotgun (WGS) entry which is preliminary data.</text>
</comment>
<dbReference type="InterPro" id="IPR000412">
    <property type="entry name" value="ABC_2_transport"/>
</dbReference>
<feature type="domain" description="ABC transmembrane type-2" evidence="12">
    <location>
        <begin position="269"/>
        <end position="487"/>
    </location>
</feature>
<proteinExistence type="inferred from homology"/>
<keyword evidence="9" id="KW-0625">Polysaccharide transport</keyword>
<feature type="transmembrane region" description="Helical" evidence="11">
    <location>
        <begin position="300"/>
        <end position="318"/>
    </location>
</feature>
<evidence type="ECO:0000313" key="14">
    <source>
        <dbReference type="Proteomes" id="UP000771797"/>
    </source>
</evidence>
<dbReference type="SUPFAM" id="SSF48452">
    <property type="entry name" value="TPR-like"/>
    <property type="match status" value="1"/>
</dbReference>
<keyword evidence="8 11" id="KW-1133">Transmembrane helix</keyword>
<evidence type="ECO:0000256" key="11">
    <source>
        <dbReference type="RuleBase" id="RU361157"/>
    </source>
</evidence>
<feature type="transmembrane region" description="Helical" evidence="11">
    <location>
        <begin position="355"/>
        <end position="372"/>
    </location>
</feature>
<dbReference type="PROSITE" id="PS51012">
    <property type="entry name" value="ABC_TM2"/>
    <property type="match status" value="1"/>
</dbReference>
<keyword evidence="6 11" id="KW-0812">Transmembrane</keyword>
<feature type="transmembrane region" description="Helical" evidence="11">
    <location>
        <begin position="271"/>
        <end position="293"/>
    </location>
</feature>
<evidence type="ECO:0000256" key="8">
    <source>
        <dbReference type="ARBA" id="ARBA00022989"/>
    </source>
</evidence>
<dbReference type="InterPro" id="IPR011990">
    <property type="entry name" value="TPR-like_helical_dom_sf"/>
</dbReference>
<evidence type="ECO:0000256" key="5">
    <source>
        <dbReference type="ARBA" id="ARBA00022597"/>
    </source>
</evidence>
<dbReference type="Pfam" id="PF01061">
    <property type="entry name" value="ABC2_membrane"/>
    <property type="match status" value="1"/>
</dbReference>
<keyword evidence="3 11" id="KW-0813">Transport</keyword>
<evidence type="ECO:0000256" key="3">
    <source>
        <dbReference type="ARBA" id="ARBA00022448"/>
    </source>
</evidence>
<dbReference type="Gene3D" id="1.25.40.10">
    <property type="entry name" value="Tetratricopeptide repeat domain"/>
    <property type="match status" value="1"/>
</dbReference>
<evidence type="ECO:0000256" key="6">
    <source>
        <dbReference type="ARBA" id="ARBA00022692"/>
    </source>
</evidence>
<dbReference type="InterPro" id="IPR047817">
    <property type="entry name" value="ABC2_TM_bact-type"/>
</dbReference>
<reference evidence="13 14" key="1">
    <citation type="submission" date="2012-09" db="EMBL/GenBank/DDBJ databases">
        <title>Genome Sequence of alkane-degrading Bacterium Alcanivorax sp. 6-D-6.</title>
        <authorList>
            <person name="Lai Q."/>
            <person name="Shao Z."/>
        </authorList>
    </citation>
    <scope>NUCLEOTIDE SEQUENCE [LARGE SCALE GENOMIC DNA]</scope>
    <source>
        <strain evidence="13 14">6-D-6</strain>
    </source>
</reference>
<evidence type="ECO:0000256" key="9">
    <source>
        <dbReference type="ARBA" id="ARBA00023047"/>
    </source>
</evidence>
<accession>A0ABQ6Y4U8</accession>
<evidence type="ECO:0000256" key="2">
    <source>
        <dbReference type="ARBA" id="ARBA00007783"/>
    </source>
</evidence>
<dbReference type="Proteomes" id="UP000771797">
    <property type="component" value="Unassembled WGS sequence"/>
</dbReference>
<name>A0ABQ6Y4U8_9GAMM</name>
<keyword evidence="4 11" id="KW-1003">Cell membrane</keyword>
<evidence type="ECO:0000256" key="7">
    <source>
        <dbReference type="ARBA" id="ARBA00022903"/>
    </source>
</evidence>
<evidence type="ECO:0000256" key="10">
    <source>
        <dbReference type="ARBA" id="ARBA00023136"/>
    </source>
</evidence>
<comment type="similarity">
    <text evidence="2 11">Belongs to the ABC-2 integral membrane protein family.</text>
</comment>
<feature type="transmembrane region" description="Helical" evidence="11">
    <location>
        <begin position="407"/>
        <end position="428"/>
    </location>
</feature>
<feature type="transmembrane region" description="Helical" evidence="11">
    <location>
        <begin position="330"/>
        <end position="348"/>
    </location>
</feature>
<gene>
    <name evidence="13" type="ORF">A6D6_03248</name>
</gene>
<feature type="transmembrane region" description="Helical" evidence="11">
    <location>
        <begin position="463"/>
        <end position="484"/>
    </location>
</feature>
<keyword evidence="14" id="KW-1185">Reference proteome</keyword>
<evidence type="ECO:0000313" key="13">
    <source>
        <dbReference type="EMBL" id="KAF0804252.1"/>
    </source>
</evidence>
<dbReference type="RefSeq" id="WP_236564138.1">
    <property type="nucleotide sequence ID" value="NZ_AQPF01000035.1"/>
</dbReference>
<dbReference type="PANTHER" id="PTHR30413">
    <property type="entry name" value="INNER MEMBRANE TRANSPORT PERMEASE"/>
    <property type="match status" value="1"/>
</dbReference>
<comment type="subcellular location">
    <subcellularLocation>
        <location evidence="11">Cell inner membrane</location>
        <topology evidence="11">Multi-pass membrane protein</topology>
    </subcellularLocation>
    <subcellularLocation>
        <location evidence="1">Cell membrane</location>
        <topology evidence="1">Multi-pass membrane protein</topology>
    </subcellularLocation>
</comment>
<keyword evidence="7" id="KW-0972">Capsule biogenesis/degradation</keyword>
<keyword evidence="5" id="KW-0762">Sugar transport</keyword>
<evidence type="ECO:0000256" key="4">
    <source>
        <dbReference type="ARBA" id="ARBA00022475"/>
    </source>
</evidence>
<dbReference type="PANTHER" id="PTHR30413:SF10">
    <property type="entry name" value="CAPSULE POLYSACCHARIDE EXPORT INNER-MEMBRANE PROTEIN CTRC"/>
    <property type="match status" value="1"/>
</dbReference>
<evidence type="ECO:0000256" key="1">
    <source>
        <dbReference type="ARBA" id="ARBA00004651"/>
    </source>
</evidence>
<keyword evidence="10 11" id="KW-0472">Membrane</keyword>
<evidence type="ECO:0000259" key="12">
    <source>
        <dbReference type="PROSITE" id="PS51012"/>
    </source>
</evidence>
<dbReference type="InterPro" id="IPR013525">
    <property type="entry name" value="ABC2_TM"/>
</dbReference>